<reference evidence="1" key="1">
    <citation type="submission" date="2018-05" db="EMBL/GenBank/DDBJ databases">
        <authorList>
            <person name="Lanie J.A."/>
            <person name="Ng W.-L."/>
            <person name="Kazmierczak K.M."/>
            <person name="Andrzejewski T.M."/>
            <person name="Davidsen T.M."/>
            <person name="Wayne K.J."/>
            <person name="Tettelin H."/>
            <person name="Glass J.I."/>
            <person name="Rusch D."/>
            <person name="Podicherti R."/>
            <person name="Tsui H.-C.T."/>
            <person name="Winkler M.E."/>
        </authorList>
    </citation>
    <scope>NUCLEOTIDE SEQUENCE</scope>
</reference>
<protein>
    <submittedName>
        <fullName evidence="1">Uncharacterized protein</fullName>
    </submittedName>
</protein>
<feature type="non-terminal residue" evidence="1">
    <location>
        <position position="264"/>
    </location>
</feature>
<dbReference type="AlphaFoldDB" id="A0A382X930"/>
<name>A0A382X930_9ZZZZ</name>
<dbReference type="EMBL" id="UINC01165456">
    <property type="protein sequence ID" value="SVD66858.1"/>
    <property type="molecule type" value="Genomic_DNA"/>
</dbReference>
<proteinExistence type="predicted"/>
<accession>A0A382X930</accession>
<sequence length="264" mass="29567">MTRDDVGLLLTRLAGEADVPEVPGTTLDATWKAATRDTGEKEGADPFYLRFLGDSVMEGDVDLLRPESIPADLSTVFEQTWLSLPSESNYALHRILATLAILREYGTDELMQVVVNDSLPAEEALRLTELSALRAKAGKLLVYDGERYGLFHDRFRWFLVGRPSTRLDMALSRYEEMDATGRFGPRQVAKLHSALGDMAVQCSDSRFSGLVRDYILQHGPHHHVMAGRIQDAVRTLTDYSVLNERLKSNQSGAWVKDIETVWQA</sequence>
<evidence type="ECO:0000313" key="1">
    <source>
        <dbReference type="EMBL" id="SVD66858.1"/>
    </source>
</evidence>
<gene>
    <name evidence="1" type="ORF">METZ01_LOCUS419712</name>
</gene>
<organism evidence="1">
    <name type="scientific">marine metagenome</name>
    <dbReference type="NCBI Taxonomy" id="408172"/>
    <lineage>
        <taxon>unclassified sequences</taxon>
        <taxon>metagenomes</taxon>
        <taxon>ecological metagenomes</taxon>
    </lineage>
</organism>